<evidence type="ECO:0000313" key="2">
    <source>
        <dbReference type="EMBL" id="EDP44658.1"/>
    </source>
</evidence>
<proteinExistence type="predicted"/>
<evidence type="ECO:0000313" key="3">
    <source>
        <dbReference type="Proteomes" id="UP000008837"/>
    </source>
</evidence>
<dbReference type="RefSeq" id="XP_001731872.1">
    <property type="nucleotide sequence ID" value="XM_001731820.1"/>
</dbReference>
<keyword evidence="1" id="KW-0812">Transmembrane</keyword>
<protein>
    <submittedName>
        <fullName evidence="2">Uncharacterized protein</fullName>
    </submittedName>
</protein>
<dbReference type="KEGG" id="mgl:MGL_1140"/>
<dbReference type="OMA" id="GTHPENH"/>
<comment type="caution">
    <text evidence="2">The sequence shown here is derived from an EMBL/GenBank/DDBJ whole genome shotgun (WGS) entry which is preliminary data.</text>
</comment>
<dbReference type="OrthoDB" id="3357787at2759"/>
<evidence type="ECO:0000256" key="1">
    <source>
        <dbReference type="SAM" id="Phobius"/>
    </source>
</evidence>
<gene>
    <name evidence="2" type="ORF">MGL_1140</name>
</gene>
<dbReference type="VEuPathDB" id="FungiDB:MGL_1140"/>
<dbReference type="AlphaFoldDB" id="A8PWL3"/>
<keyword evidence="1" id="KW-1133">Transmembrane helix</keyword>
<keyword evidence="3" id="KW-1185">Reference proteome</keyword>
<reference evidence="2 3" key="1">
    <citation type="journal article" date="2007" name="Proc. Natl. Acad. Sci. U.S.A.">
        <title>Dandruff-associated Malassezia genomes reveal convergent and divergent virulence traits shared with plant and human fungal pathogens.</title>
        <authorList>
            <person name="Xu J."/>
            <person name="Saunders C.W."/>
            <person name="Hu P."/>
            <person name="Grant R.A."/>
            <person name="Boekhout T."/>
            <person name="Kuramae E.E."/>
            <person name="Kronstad J.W."/>
            <person name="Deangelis Y.M."/>
            <person name="Reeder N.L."/>
            <person name="Johnstone K.R."/>
            <person name="Leland M."/>
            <person name="Fieno A.M."/>
            <person name="Begley W.M."/>
            <person name="Sun Y."/>
            <person name="Lacey M.P."/>
            <person name="Chaudhary T."/>
            <person name="Keough T."/>
            <person name="Chu L."/>
            <person name="Sears R."/>
            <person name="Yuan B."/>
            <person name="Dawson T.L.Jr."/>
        </authorList>
    </citation>
    <scope>NUCLEOTIDE SEQUENCE [LARGE SCALE GENOMIC DNA]</scope>
    <source>
        <strain evidence="3">ATCC MYA-4612 / CBS 7966</strain>
    </source>
</reference>
<dbReference type="EMBL" id="AAYY01000003">
    <property type="protein sequence ID" value="EDP44658.1"/>
    <property type="molecule type" value="Genomic_DNA"/>
</dbReference>
<dbReference type="InParanoid" id="A8PWL3"/>
<feature type="transmembrane region" description="Helical" evidence="1">
    <location>
        <begin position="162"/>
        <end position="183"/>
    </location>
</feature>
<accession>A8PWL3</accession>
<dbReference type="Proteomes" id="UP000008837">
    <property type="component" value="Unassembled WGS sequence"/>
</dbReference>
<name>A8PWL3_MALGO</name>
<sequence>MLVIYGLVLFLYLTPLPTYLSGNHPKSHMTLYLNHHSIIGTEEDLTYLPAFPIYLVVTSFLVYVMYLAAYECATRANLIKLKGLPYPAQPHPFGSAPNWIVPVLRDIRVQPSSSVRADPTKQSTSIERAKTLPPQLVYIGFLWVCSWPVPLITFGVGAFDDAAWWAFSFVALSIHLVVEWWIYKAELDTFGLSGLKYNYKGA</sequence>
<keyword evidence="1" id="KW-0472">Membrane</keyword>
<feature type="transmembrane region" description="Helical" evidence="1">
    <location>
        <begin position="46"/>
        <end position="70"/>
    </location>
</feature>
<dbReference type="GeneID" id="5856177"/>
<feature type="transmembrane region" description="Helical" evidence="1">
    <location>
        <begin position="136"/>
        <end position="156"/>
    </location>
</feature>
<organism evidence="2 3">
    <name type="scientific">Malassezia globosa (strain ATCC MYA-4612 / CBS 7966)</name>
    <name type="common">Dandruff-associated fungus</name>
    <dbReference type="NCBI Taxonomy" id="425265"/>
    <lineage>
        <taxon>Eukaryota</taxon>
        <taxon>Fungi</taxon>
        <taxon>Dikarya</taxon>
        <taxon>Basidiomycota</taxon>
        <taxon>Ustilaginomycotina</taxon>
        <taxon>Malasseziomycetes</taxon>
        <taxon>Malasseziales</taxon>
        <taxon>Malasseziaceae</taxon>
        <taxon>Malassezia</taxon>
    </lineage>
</organism>